<name>A0AC61QMM9_9BACT</name>
<dbReference type="EMBL" id="SRZC01000025">
    <property type="protein sequence ID" value="TGX80541.1"/>
    <property type="molecule type" value="Genomic_DNA"/>
</dbReference>
<organism evidence="1 2">
    <name type="scientific">Palleniella muris</name>
    <dbReference type="NCBI Taxonomy" id="3038145"/>
    <lineage>
        <taxon>Bacteria</taxon>
        <taxon>Pseudomonadati</taxon>
        <taxon>Bacteroidota</taxon>
        <taxon>Bacteroidia</taxon>
        <taxon>Bacteroidales</taxon>
        <taxon>Prevotellaceae</taxon>
        <taxon>Palleniella</taxon>
    </lineage>
</organism>
<sequence>MIKKIIQSISTNCSFSIEELKKYKYILDWDSISCNKQIQWTDELIEEFSDYLNFSWDGLAMNPSLPITRDFLAKFRNLIEYASSG</sequence>
<accession>A0AC61QMM9</accession>
<keyword evidence="2" id="KW-1185">Reference proteome</keyword>
<dbReference type="Proteomes" id="UP000308886">
    <property type="component" value="Unassembled WGS sequence"/>
</dbReference>
<evidence type="ECO:0000313" key="2">
    <source>
        <dbReference type="Proteomes" id="UP000308886"/>
    </source>
</evidence>
<evidence type="ECO:0000313" key="1">
    <source>
        <dbReference type="EMBL" id="TGX80541.1"/>
    </source>
</evidence>
<proteinExistence type="predicted"/>
<protein>
    <submittedName>
        <fullName evidence="1">Uncharacterized protein</fullName>
    </submittedName>
</protein>
<reference evidence="1" key="1">
    <citation type="submission" date="2019-04" db="EMBL/GenBank/DDBJ databases">
        <title>Microbes associate with the intestines of laboratory mice.</title>
        <authorList>
            <person name="Navarre W."/>
            <person name="Wong E."/>
            <person name="Huang K."/>
            <person name="Tropini C."/>
            <person name="Ng K."/>
            <person name="Yu B."/>
        </authorList>
    </citation>
    <scope>NUCLEOTIDE SEQUENCE</scope>
    <source>
        <strain evidence="1">NM73_A23</strain>
    </source>
</reference>
<comment type="caution">
    <text evidence="1">The sequence shown here is derived from an EMBL/GenBank/DDBJ whole genome shotgun (WGS) entry which is preliminary data.</text>
</comment>
<gene>
    <name evidence="1" type="ORF">E5358_12875</name>
</gene>